<evidence type="ECO:0000256" key="2">
    <source>
        <dbReference type="SAM" id="Phobius"/>
    </source>
</evidence>
<dbReference type="InterPro" id="IPR001932">
    <property type="entry name" value="PPM-type_phosphatase-like_dom"/>
</dbReference>
<sequence length="622" mass="69549">MSKRLLKYIPFFIIAIVIFAISYFRSFENYELATLDLRYKFRPAQPVNPDIVIVEIGDDSIEKIGRWPFDRDYHARLLDYLAYYGVKTVFFDVIFSEEEESDGGKSDKALVESSKKLDVYYPCAFNLTGNKTGPLAASGYATPLLENLKNVAKGTGHINAPLDSDGKIRKIPLLIKYNNDAYPANCFRMACDYLGISINDFKVPTDDRLSMLVNYPGKWKETFKHVSYVDIITSGYLESQGQKGSLDLRDLKDKICFVGLTATATHDIKAIPLENLYPGIGVQASAFNTLVTKNFIVRAPKETNLLIAFLLALIIAILSLRLRPIIGLALSSAITALFLLAAFSAFAFFRIWIDLFFPVVLMAFTYLYATYSKYSAERKKRELIEKELSIAKTIQQSFLPENLPELKGLEIAVSMLTARHVGGDLYDFLEYNNGMLGVMIGDVSGKGVPAALFMAKVVSELRVFSKEKRTTAEILKDLNVQLVNTSKANLFVTMAYLLVDAANKHLTFSSGGHLPTILVRGGNAETFLAKEGMALGLFESEYSEEKIEFLKGDLFLLYTDGVTEAINAKGEEFGMERLLELAKKYSSLSCKEILSKIQKDIKNFAGRMPQHDDITIIAMKVL</sequence>
<dbReference type="SMART" id="SM00331">
    <property type="entry name" value="PP2C_SIG"/>
    <property type="match status" value="1"/>
</dbReference>
<evidence type="ECO:0008006" key="7">
    <source>
        <dbReference type="Google" id="ProtNLM"/>
    </source>
</evidence>
<evidence type="ECO:0000259" key="4">
    <source>
        <dbReference type="SMART" id="SM01080"/>
    </source>
</evidence>
<dbReference type="Gene3D" id="3.60.40.10">
    <property type="entry name" value="PPM-type phosphatase domain"/>
    <property type="match status" value="1"/>
</dbReference>
<dbReference type="SUPFAM" id="SSF81606">
    <property type="entry name" value="PP2C-like"/>
    <property type="match status" value="1"/>
</dbReference>
<dbReference type="InterPro" id="IPR036457">
    <property type="entry name" value="PPM-type-like_dom_sf"/>
</dbReference>
<keyword evidence="1" id="KW-0378">Hydrolase</keyword>
<name>A0A2J0KTV0_9BACT</name>
<keyword evidence="2" id="KW-1133">Transmembrane helix</keyword>
<accession>A0A2J0KTV0</accession>
<dbReference type="EMBL" id="PEWV01000028">
    <property type="protein sequence ID" value="PIU41908.1"/>
    <property type="molecule type" value="Genomic_DNA"/>
</dbReference>
<feature type="transmembrane region" description="Helical" evidence="2">
    <location>
        <begin position="327"/>
        <end position="349"/>
    </location>
</feature>
<dbReference type="Proteomes" id="UP000230052">
    <property type="component" value="Unassembled WGS sequence"/>
</dbReference>
<proteinExistence type="predicted"/>
<protein>
    <recommendedName>
        <fullName evidence="7">PPM-type phosphatase domain-containing protein</fullName>
    </recommendedName>
</protein>
<keyword evidence="2" id="KW-0472">Membrane</keyword>
<dbReference type="AlphaFoldDB" id="A0A2J0KTV0"/>
<dbReference type="Pfam" id="PF07228">
    <property type="entry name" value="SpoIIE"/>
    <property type="match status" value="1"/>
</dbReference>
<feature type="domain" description="CHASE2" evidence="4">
    <location>
        <begin position="27"/>
        <end position="319"/>
    </location>
</feature>
<evidence type="ECO:0000259" key="3">
    <source>
        <dbReference type="SMART" id="SM00331"/>
    </source>
</evidence>
<organism evidence="5 6">
    <name type="scientific">Candidatus Aquitaenariimonas noxiae</name>
    <dbReference type="NCBI Taxonomy" id="1974741"/>
    <lineage>
        <taxon>Bacteria</taxon>
        <taxon>Pseudomonadati</taxon>
        <taxon>Candidatus Omnitrophota</taxon>
        <taxon>Candidatus Aquitaenariimonas</taxon>
    </lineage>
</organism>
<feature type="transmembrane region" description="Helical" evidence="2">
    <location>
        <begin position="355"/>
        <end position="371"/>
    </location>
</feature>
<gene>
    <name evidence="5" type="ORF">COS99_02965</name>
</gene>
<dbReference type="PANTHER" id="PTHR43156">
    <property type="entry name" value="STAGE II SPORULATION PROTEIN E-RELATED"/>
    <property type="match status" value="1"/>
</dbReference>
<evidence type="ECO:0000256" key="1">
    <source>
        <dbReference type="ARBA" id="ARBA00022801"/>
    </source>
</evidence>
<evidence type="ECO:0000313" key="6">
    <source>
        <dbReference type="Proteomes" id="UP000230052"/>
    </source>
</evidence>
<dbReference type="SMART" id="SM01080">
    <property type="entry name" value="CHASE2"/>
    <property type="match status" value="1"/>
</dbReference>
<reference evidence="5 6" key="1">
    <citation type="submission" date="2017-09" db="EMBL/GenBank/DDBJ databases">
        <title>Depth-based differentiation of microbial function through sediment-hosted aquifers and enrichment of novel symbionts in the deep terrestrial subsurface.</title>
        <authorList>
            <person name="Probst A.J."/>
            <person name="Ladd B."/>
            <person name="Jarett J.K."/>
            <person name="Geller-Mcgrath D.E."/>
            <person name="Sieber C.M."/>
            <person name="Emerson J.B."/>
            <person name="Anantharaman K."/>
            <person name="Thomas B.C."/>
            <person name="Malmstrom R."/>
            <person name="Stieglmeier M."/>
            <person name="Klingl A."/>
            <person name="Woyke T."/>
            <person name="Ryan C.M."/>
            <person name="Banfield J.F."/>
        </authorList>
    </citation>
    <scope>NUCLEOTIDE SEQUENCE [LARGE SCALE GENOMIC DNA]</scope>
    <source>
        <strain evidence="5">CG07_land_8_20_14_0_80_42_15</strain>
    </source>
</reference>
<feature type="domain" description="PPM-type phosphatase" evidence="3">
    <location>
        <begin position="406"/>
        <end position="621"/>
    </location>
</feature>
<keyword evidence="2" id="KW-0812">Transmembrane</keyword>
<dbReference type="InterPro" id="IPR007890">
    <property type="entry name" value="CHASE2"/>
</dbReference>
<dbReference type="Pfam" id="PF05226">
    <property type="entry name" value="CHASE2"/>
    <property type="match status" value="1"/>
</dbReference>
<dbReference type="PANTHER" id="PTHR43156:SF2">
    <property type="entry name" value="STAGE II SPORULATION PROTEIN E"/>
    <property type="match status" value="1"/>
</dbReference>
<evidence type="ECO:0000313" key="5">
    <source>
        <dbReference type="EMBL" id="PIU41908.1"/>
    </source>
</evidence>
<dbReference type="InterPro" id="IPR052016">
    <property type="entry name" value="Bact_Sigma-Reg"/>
</dbReference>
<comment type="caution">
    <text evidence="5">The sequence shown here is derived from an EMBL/GenBank/DDBJ whole genome shotgun (WGS) entry which is preliminary data.</text>
</comment>
<feature type="transmembrane region" description="Helical" evidence="2">
    <location>
        <begin position="303"/>
        <end position="320"/>
    </location>
</feature>
<dbReference type="GO" id="GO:0016791">
    <property type="term" value="F:phosphatase activity"/>
    <property type="evidence" value="ECO:0007669"/>
    <property type="project" value="TreeGrafter"/>
</dbReference>
<feature type="transmembrane region" description="Helical" evidence="2">
    <location>
        <begin position="5"/>
        <end position="24"/>
    </location>
</feature>